<protein>
    <submittedName>
        <fullName evidence="7">Cytochrome b5</fullName>
    </submittedName>
</protein>
<dbReference type="PANTHER" id="PTHR19359:SF95">
    <property type="entry name" value="CYTOCHROME B5 TYPE B"/>
    <property type="match status" value="1"/>
</dbReference>
<keyword evidence="3" id="KW-0408">Iron</keyword>
<evidence type="ECO:0000313" key="8">
    <source>
        <dbReference type="Proteomes" id="UP000034746"/>
    </source>
</evidence>
<dbReference type="PRINTS" id="PR00363">
    <property type="entry name" value="CYTOCHROMEB5"/>
</dbReference>
<keyword evidence="5" id="KW-0812">Transmembrane</keyword>
<dbReference type="PROSITE" id="PS50255">
    <property type="entry name" value="CYTOCHROME_B5_2"/>
    <property type="match status" value="1"/>
</dbReference>
<dbReference type="Pfam" id="PF00173">
    <property type="entry name" value="Cyt-b5"/>
    <property type="match status" value="1"/>
</dbReference>
<comment type="similarity">
    <text evidence="4">Belongs to the cytochrome b5 family.</text>
</comment>
<feature type="transmembrane region" description="Helical" evidence="5">
    <location>
        <begin position="6"/>
        <end position="25"/>
    </location>
</feature>
<name>A0A0G0V9Q8_9BACT</name>
<gene>
    <name evidence="7" type="ORF">UU48_C0009G0025</name>
</gene>
<dbReference type="FunFam" id="3.10.120.10:FF:000007">
    <property type="entry name" value="Sulfite oxidase, mitochondrial"/>
    <property type="match status" value="1"/>
</dbReference>
<dbReference type="EMBL" id="LCAU01000009">
    <property type="protein sequence ID" value="KKR97753.1"/>
    <property type="molecule type" value="Genomic_DNA"/>
</dbReference>
<evidence type="ECO:0000256" key="3">
    <source>
        <dbReference type="ARBA" id="ARBA00023004"/>
    </source>
</evidence>
<dbReference type="InterPro" id="IPR036400">
    <property type="entry name" value="Cyt_B5-like_heme/steroid_sf"/>
</dbReference>
<dbReference type="AlphaFoldDB" id="A0A0G0V9Q8"/>
<evidence type="ECO:0000313" key="7">
    <source>
        <dbReference type="EMBL" id="KKR97753.1"/>
    </source>
</evidence>
<dbReference type="Proteomes" id="UP000034746">
    <property type="component" value="Unassembled WGS sequence"/>
</dbReference>
<proteinExistence type="inferred from homology"/>
<dbReference type="GO" id="GO:0020037">
    <property type="term" value="F:heme binding"/>
    <property type="evidence" value="ECO:0007669"/>
    <property type="project" value="TreeGrafter"/>
</dbReference>
<comment type="caution">
    <text evidence="7">The sequence shown here is derived from an EMBL/GenBank/DDBJ whole genome shotgun (WGS) entry which is preliminary data.</text>
</comment>
<keyword evidence="1" id="KW-0349">Heme</keyword>
<dbReference type="InterPro" id="IPR050668">
    <property type="entry name" value="Cytochrome_b5"/>
</dbReference>
<keyword evidence="5" id="KW-0472">Membrane</keyword>
<keyword evidence="5" id="KW-1133">Transmembrane helix</keyword>
<sequence>MKRILLIVLITLFIVCGVGVIFLMVRYPVKTPAQTPQIQKVNTTSGTEPKTEKSTSIYTIADVAVHNTQDNCWLVIKGNVYDVTISISKHPGGADVIIKNCGKEVTSIFTSIHSNKVWDLLGEYLIGMYQGAK</sequence>
<dbReference type="PANTHER" id="PTHR19359">
    <property type="entry name" value="CYTOCHROME B5"/>
    <property type="match status" value="1"/>
</dbReference>
<evidence type="ECO:0000256" key="4">
    <source>
        <dbReference type="ARBA" id="ARBA00038168"/>
    </source>
</evidence>
<dbReference type="GO" id="GO:0046872">
    <property type="term" value="F:metal ion binding"/>
    <property type="evidence" value="ECO:0007669"/>
    <property type="project" value="UniProtKB-KW"/>
</dbReference>
<dbReference type="Gene3D" id="3.10.120.10">
    <property type="entry name" value="Cytochrome b5-like heme/steroid binding domain"/>
    <property type="match status" value="1"/>
</dbReference>
<evidence type="ECO:0000259" key="6">
    <source>
        <dbReference type="PROSITE" id="PS50255"/>
    </source>
</evidence>
<dbReference type="SUPFAM" id="SSF55856">
    <property type="entry name" value="Cytochrome b5-like heme/steroid binding domain"/>
    <property type="match status" value="1"/>
</dbReference>
<reference evidence="7 8" key="1">
    <citation type="journal article" date="2015" name="Nature">
        <title>rRNA introns, odd ribosomes, and small enigmatic genomes across a large radiation of phyla.</title>
        <authorList>
            <person name="Brown C.T."/>
            <person name="Hug L.A."/>
            <person name="Thomas B.C."/>
            <person name="Sharon I."/>
            <person name="Castelle C.J."/>
            <person name="Singh A."/>
            <person name="Wilkins M.J."/>
            <person name="Williams K.H."/>
            <person name="Banfield J.F."/>
        </authorList>
    </citation>
    <scope>NUCLEOTIDE SEQUENCE [LARGE SCALE GENOMIC DNA]</scope>
</reference>
<evidence type="ECO:0000256" key="2">
    <source>
        <dbReference type="ARBA" id="ARBA00022723"/>
    </source>
</evidence>
<dbReference type="InterPro" id="IPR001199">
    <property type="entry name" value="Cyt_B5-like_heme/steroid-bd"/>
</dbReference>
<accession>A0A0G0V9Q8</accession>
<keyword evidence="2" id="KW-0479">Metal-binding</keyword>
<dbReference type="SMART" id="SM01117">
    <property type="entry name" value="Cyt-b5"/>
    <property type="match status" value="1"/>
</dbReference>
<evidence type="ECO:0000256" key="5">
    <source>
        <dbReference type="SAM" id="Phobius"/>
    </source>
</evidence>
<organism evidence="7 8">
    <name type="scientific">Candidatus Uhrbacteria bacterium GW2011_GWF2_41_16</name>
    <dbReference type="NCBI Taxonomy" id="1618997"/>
    <lineage>
        <taxon>Bacteria</taxon>
        <taxon>Candidatus Uhriibacteriota</taxon>
    </lineage>
</organism>
<dbReference type="GO" id="GO:0016020">
    <property type="term" value="C:membrane"/>
    <property type="evidence" value="ECO:0007669"/>
    <property type="project" value="TreeGrafter"/>
</dbReference>
<evidence type="ECO:0000256" key="1">
    <source>
        <dbReference type="ARBA" id="ARBA00022617"/>
    </source>
</evidence>
<feature type="domain" description="Cytochrome b5 heme-binding" evidence="6">
    <location>
        <begin position="55"/>
        <end position="130"/>
    </location>
</feature>